<dbReference type="Pfam" id="PF01326">
    <property type="entry name" value="PPDK_N"/>
    <property type="match status" value="1"/>
</dbReference>
<proteinExistence type="predicted"/>
<dbReference type="InterPro" id="IPR002192">
    <property type="entry name" value="PPDK_AMP/ATP-bd"/>
</dbReference>
<dbReference type="RefSeq" id="WP_142113163.1">
    <property type="nucleotide sequence ID" value="NZ_BAAATB010000006.1"/>
</dbReference>
<dbReference type="GO" id="GO:0005524">
    <property type="term" value="F:ATP binding"/>
    <property type="evidence" value="ECO:0007669"/>
    <property type="project" value="InterPro"/>
</dbReference>
<dbReference type="GO" id="GO:0016301">
    <property type="term" value="F:kinase activity"/>
    <property type="evidence" value="ECO:0007669"/>
    <property type="project" value="UniProtKB-KW"/>
</dbReference>
<dbReference type="Gene3D" id="3.30.1490.20">
    <property type="entry name" value="ATP-grasp fold, A domain"/>
    <property type="match status" value="1"/>
</dbReference>
<dbReference type="InterPro" id="IPR013815">
    <property type="entry name" value="ATP_grasp_subdomain_1"/>
</dbReference>
<protein>
    <submittedName>
        <fullName evidence="2">Pyruvate phosphate dikinase-like enzyme</fullName>
    </submittedName>
</protein>
<keyword evidence="2" id="KW-0418">Kinase</keyword>
<dbReference type="SUPFAM" id="SSF56059">
    <property type="entry name" value="Glutathione synthetase ATP-binding domain-like"/>
    <property type="match status" value="1"/>
</dbReference>
<gene>
    <name evidence="2" type="ORF">FB389_2007</name>
</gene>
<keyword evidence="3" id="KW-1185">Reference proteome</keyword>
<sequence length="858" mass="95261">MEANRNVTSRESCALAGHASTGHAGVDAVVSGLRLGDNVVWQIDDIADYRDMAQRFVRKARGDGRAIVYFRFAEHDPVLADLTGITVEIVDPREGFERFAANIHRVITREGVGAYYVFDSLTDLLGVWYSDLMVMNFFKVTCPYLYDLDTVAYFCLLRTNHTFETIAGIRETTQLLLDLYRVEGNTYVHVLKAADRYSPTMYFPHRVADTSAEPVTASEETSRLFGQVASQREPLDRWRGLIHDGAKAVASADVRAQERIAGTLAALLLGRGERMNALARKHLGLADLLSIADREIGTGFIGGKSVGMLTAGAIAKGNRELAPRLEAHDSFYLGSDLFLTYIVANGLWQEWMLQKQPEHYHSAGARLFKRLRTGQFPQSVRERFLRLLEYFGQSPIVIRSSSLLEDNFGNAFAGKYESAFCANQGSPEDRLRAFEEAVRIVYASTMSPEALTYRERRNLSTSDEQMAVLVQRVSGDHHGAELFFPHAGGVGNSHNLYVWSPDIDPAAGALRMVVGLGTRAVDHLSDDYARIVTLDHPRRSPFSLEEAGRYAQRQADVLNLATNELTTVPVGQIADIELNWDQFFSVDREQMRRLRELGRHVVEVPRTCDFAGLLSGDFAPFMRNLMHTLAQAYDYPVDIEFTVNMTRNDEFRVCLVQCRPLQTRGIGDAVSVPAADPQSDIWRSRGNFMGGNVHMPIDAVVYVRPERYLVLGQQQRYGVARELGEVNRALAGQRIMFIGPGRWGTSTTDLGVPVHFAEINNAAALIEITEPGMDFAPDLSFGSHFFLDLVESDIFFAALDRGAPACHFDARGLVVRPNNLAELVPGADFGDIIHVVCAPGATLYSDVVSQDIAFVADA</sequence>
<dbReference type="EMBL" id="VFNV01000001">
    <property type="protein sequence ID" value="TQK77286.1"/>
    <property type="molecule type" value="Genomic_DNA"/>
</dbReference>
<name>A0A542SRN2_9MICO</name>
<comment type="caution">
    <text evidence="2">The sequence shown here is derived from an EMBL/GenBank/DDBJ whole genome shotgun (WGS) entry which is preliminary data.</text>
</comment>
<evidence type="ECO:0000313" key="2">
    <source>
        <dbReference type="EMBL" id="TQK77286.1"/>
    </source>
</evidence>
<organism evidence="2 3">
    <name type="scientific">Rarobacter incanus</name>
    <dbReference type="NCBI Taxonomy" id="153494"/>
    <lineage>
        <taxon>Bacteria</taxon>
        <taxon>Bacillati</taxon>
        <taxon>Actinomycetota</taxon>
        <taxon>Actinomycetes</taxon>
        <taxon>Micrococcales</taxon>
        <taxon>Rarobacteraceae</taxon>
        <taxon>Rarobacter</taxon>
    </lineage>
</organism>
<reference evidence="2 3" key="1">
    <citation type="submission" date="2019-06" db="EMBL/GenBank/DDBJ databases">
        <title>Sequencing the genomes of 1000 actinobacteria strains.</title>
        <authorList>
            <person name="Klenk H.-P."/>
        </authorList>
    </citation>
    <scope>NUCLEOTIDE SEQUENCE [LARGE SCALE GENOMIC DNA]</scope>
    <source>
        <strain evidence="2 3">DSM 10596</strain>
    </source>
</reference>
<evidence type="ECO:0000259" key="1">
    <source>
        <dbReference type="Pfam" id="PF01326"/>
    </source>
</evidence>
<evidence type="ECO:0000313" key="3">
    <source>
        <dbReference type="Proteomes" id="UP000316181"/>
    </source>
</evidence>
<keyword evidence="2" id="KW-0808">Transferase</keyword>
<dbReference type="Proteomes" id="UP000316181">
    <property type="component" value="Unassembled WGS sequence"/>
</dbReference>
<keyword evidence="2" id="KW-0670">Pyruvate</keyword>
<feature type="domain" description="Pyruvate phosphate dikinase AMP/ATP-binding" evidence="1">
    <location>
        <begin position="301"/>
        <end position="667"/>
    </location>
</feature>
<accession>A0A542SRN2</accession>
<dbReference type="OrthoDB" id="9812167at2"/>
<dbReference type="AlphaFoldDB" id="A0A542SRN2"/>